<feature type="region of interest" description="Disordered" evidence="1">
    <location>
        <begin position="352"/>
        <end position="408"/>
    </location>
</feature>
<name>A0AAN9TST4_9HEMI</name>
<evidence type="ECO:0000256" key="1">
    <source>
        <dbReference type="SAM" id="MobiDB-lite"/>
    </source>
</evidence>
<feature type="region of interest" description="Disordered" evidence="1">
    <location>
        <begin position="94"/>
        <end position="145"/>
    </location>
</feature>
<feature type="compositionally biased region" description="Polar residues" evidence="1">
    <location>
        <begin position="15"/>
        <end position="25"/>
    </location>
</feature>
<evidence type="ECO:0000313" key="3">
    <source>
        <dbReference type="Proteomes" id="UP001367676"/>
    </source>
</evidence>
<feature type="compositionally biased region" description="Basic and acidic residues" evidence="1">
    <location>
        <begin position="167"/>
        <end position="176"/>
    </location>
</feature>
<feature type="compositionally biased region" description="Basic and acidic residues" evidence="1">
    <location>
        <begin position="316"/>
        <end position="325"/>
    </location>
</feature>
<gene>
    <name evidence="2" type="ORF">V9T40_003477</name>
</gene>
<feature type="compositionally biased region" description="Polar residues" evidence="1">
    <location>
        <begin position="355"/>
        <end position="372"/>
    </location>
</feature>
<sequence>MTNSNSGGAGGSARPQRSYNTRSSTVSVTQLLSDSCSSLINRIANRVRGPSVHAIDGRSRRSKGPTSALAAAGVVRSCDKSSANVGAPAVDEFQTGRTTAAHPKREYRYGDSSRHQTDRLERKHWAQQQQPHHHRDKDDALKRSSSNVLVDTKRWLSIPSGEYVGSARERLHREPTSRSGAGRSHAARREYGVGAKDASDCVATSAPSTTAPKLSIYDSDAAAGARNSRVGGSHSFRLATARRTSRPDDRYDDLLGRCTYAYKERPLAKSATSIVLSEKAYPFVATAAACQRRAAKLRERTPYREEKAQQQPLPERQLRSYDYRHKSAGGAGGRRETLLYSFRPLKGCADCGSGRDSTLSVSRTRLDSSSTHDLTRSRRDSPHVSRTRGSTTARRDLSAPRRDALSSSRGTYLSRLTIGRDYDDDGSSTVIVPAAEPATTGRKAVEVTAVPQECGAPAPVTRAKKTPARFVDDGGGVEGPSNMVAAAAQSTATLKLPAPGGAENGAGRVSSSTSDREVKRKEIQALIEKYAGLVEQSANEVPNVLVKYQKKYSALLASSSTSESQELAAAKAVSVLTLHSSSLQQVLDVCVAVTPLPSSVAYLCSALL</sequence>
<protein>
    <submittedName>
        <fullName evidence="2">Uncharacterized protein</fullName>
    </submittedName>
</protein>
<keyword evidence="3" id="KW-1185">Reference proteome</keyword>
<dbReference type="Proteomes" id="UP001367676">
    <property type="component" value="Unassembled WGS sequence"/>
</dbReference>
<dbReference type="EMBL" id="JBBCAQ010000006">
    <property type="protein sequence ID" value="KAK7603478.1"/>
    <property type="molecule type" value="Genomic_DNA"/>
</dbReference>
<dbReference type="AlphaFoldDB" id="A0AAN9TST4"/>
<comment type="caution">
    <text evidence="2">The sequence shown here is derived from an EMBL/GenBank/DDBJ whole genome shotgun (WGS) entry which is preliminary data.</text>
</comment>
<reference evidence="2 3" key="1">
    <citation type="submission" date="2024-03" db="EMBL/GenBank/DDBJ databases">
        <title>Adaptation during the transition from Ophiocordyceps entomopathogen to insect associate is accompanied by gene loss and intensified selection.</title>
        <authorList>
            <person name="Ward C.M."/>
            <person name="Onetto C.A."/>
            <person name="Borneman A.R."/>
        </authorList>
    </citation>
    <scope>NUCLEOTIDE SEQUENCE [LARGE SCALE GENOMIC DNA]</scope>
    <source>
        <strain evidence="2">AWRI1</strain>
        <tissue evidence="2">Single Adult Female</tissue>
    </source>
</reference>
<accession>A0AAN9TST4</accession>
<proteinExistence type="predicted"/>
<feature type="region of interest" description="Disordered" evidence="1">
    <location>
        <begin position="167"/>
        <end position="187"/>
    </location>
</feature>
<evidence type="ECO:0000313" key="2">
    <source>
        <dbReference type="EMBL" id="KAK7603478.1"/>
    </source>
</evidence>
<feature type="region of interest" description="Disordered" evidence="1">
    <location>
        <begin position="1"/>
        <end position="25"/>
    </location>
</feature>
<feature type="region of interest" description="Disordered" evidence="1">
    <location>
        <begin position="297"/>
        <end position="333"/>
    </location>
</feature>
<feature type="compositionally biased region" description="Basic and acidic residues" evidence="1">
    <location>
        <begin position="103"/>
        <end position="124"/>
    </location>
</feature>
<organism evidence="2 3">
    <name type="scientific">Parthenolecanium corni</name>
    <dbReference type="NCBI Taxonomy" id="536013"/>
    <lineage>
        <taxon>Eukaryota</taxon>
        <taxon>Metazoa</taxon>
        <taxon>Ecdysozoa</taxon>
        <taxon>Arthropoda</taxon>
        <taxon>Hexapoda</taxon>
        <taxon>Insecta</taxon>
        <taxon>Pterygota</taxon>
        <taxon>Neoptera</taxon>
        <taxon>Paraneoptera</taxon>
        <taxon>Hemiptera</taxon>
        <taxon>Sternorrhyncha</taxon>
        <taxon>Coccoidea</taxon>
        <taxon>Coccidae</taxon>
        <taxon>Parthenolecanium</taxon>
    </lineage>
</organism>
<feature type="compositionally biased region" description="Basic and acidic residues" evidence="1">
    <location>
        <begin position="297"/>
        <end position="308"/>
    </location>
</feature>
<feature type="compositionally biased region" description="Basic and acidic residues" evidence="1">
    <location>
        <begin position="373"/>
        <end position="383"/>
    </location>
</feature>
<feature type="compositionally biased region" description="Basic and acidic residues" evidence="1">
    <location>
        <begin position="393"/>
        <end position="404"/>
    </location>
</feature>